<dbReference type="Proteomes" id="UP000799118">
    <property type="component" value="Unassembled WGS sequence"/>
</dbReference>
<evidence type="ECO:0000313" key="2">
    <source>
        <dbReference type="Proteomes" id="UP000799118"/>
    </source>
</evidence>
<accession>A0A6A4HED8</accession>
<organism evidence="1 2">
    <name type="scientific">Gymnopus androsaceus JB14</name>
    <dbReference type="NCBI Taxonomy" id="1447944"/>
    <lineage>
        <taxon>Eukaryota</taxon>
        <taxon>Fungi</taxon>
        <taxon>Dikarya</taxon>
        <taxon>Basidiomycota</taxon>
        <taxon>Agaricomycotina</taxon>
        <taxon>Agaricomycetes</taxon>
        <taxon>Agaricomycetidae</taxon>
        <taxon>Agaricales</taxon>
        <taxon>Marasmiineae</taxon>
        <taxon>Omphalotaceae</taxon>
        <taxon>Gymnopus</taxon>
    </lineage>
</organism>
<proteinExistence type="predicted"/>
<evidence type="ECO:0000313" key="1">
    <source>
        <dbReference type="EMBL" id="KAE9396769.1"/>
    </source>
</evidence>
<sequence length="173" mass="19149">MIRASRHSSLPGDLSLSVDSLRPASVDDLTALGWTVRQLAEGDDYEEEARKLAQRLGYPLTQDLKLVWDFNKQNADSNPPLIQEWTGELLSKGSLQPNADAPTAKCCMLDPDYVALILSGTALVDIEDPLSNSWIRVESSPGMLWHVPGGSLRSFFKLSESYKILTLFRASNK</sequence>
<protein>
    <submittedName>
        <fullName evidence="1">Uncharacterized protein</fullName>
    </submittedName>
</protein>
<dbReference type="Gene3D" id="2.60.120.10">
    <property type="entry name" value="Jelly Rolls"/>
    <property type="match status" value="1"/>
</dbReference>
<gene>
    <name evidence="1" type="ORF">BT96DRAFT_996414</name>
</gene>
<reference evidence="1" key="1">
    <citation type="journal article" date="2019" name="Environ. Microbiol.">
        <title>Fungal ecological strategies reflected in gene transcription - a case study of two litter decomposers.</title>
        <authorList>
            <person name="Barbi F."/>
            <person name="Kohler A."/>
            <person name="Barry K."/>
            <person name="Baskaran P."/>
            <person name="Daum C."/>
            <person name="Fauchery L."/>
            <person name="Ihrmark K."/>
            <person name="Kuo A."/>
            <person name="LaButti K."/>
            <person name="Lipzen A."/>
            <person name="Morin E."/>
            <person name="Grigoriev I.V."/>
            <person name="Henrissat B."/>
            <person name="Lindahl B."/>
            <person name="Martin F."/>
        </authorList>
    </citation>
    <scope>NUCLEOTIDE SEQUENCE</scope>
    <source>
        <strain evidence="1">JB14</strain>
    </source>
</reference>
<dbReference type="InterPro" id="IPR014710">
    <property type="entry name" value="RmlC-like_jellyroll"/>
</dbReference>
<dbReference type="OrthoDB" id="2900187at2759"/>
<name>A0A6A4HED8_9AGAR</name>
<keyword evidence="2" id="KW-1185">Reference proteome</keyword>
<dbReference type="EMBL" id="ML769508">
    <property type="protein sequence ID" value="KAE9396769.1"/>
    <property type="molecule type" value="Genomic_DNA"/>
</dbReference>
<dbReference type="AlphaFoldDB" id="A0A6A4HED8"/>